<feature type="transmembrane region" description="Helical" evidence="1">
    <location>
        <begin position="6"/>
        <end position="29"/>
    </location>
</feature>
<name>A0A381XPJ4_9ZZZZ</name>
<keyword evidence="1" id="KW-1133">Transmembrane helix</keyword>
<evidence type="ECO:0000256" key="1">
    <source>
        <dbReference type="SAM" id="Phobius"/>
    </source>
</evidence>
<sequence length="33" mass="3844">MLFVKFIIINLLTIMAIINAVQYTVIFFLKKAL</sequence>
<keyword evidence="1" id="KW-0472">Membrane</keyword>
<dbReference type="AlphaFoldDB" id="A0A381XPJ4"/>
<evidence type="ECO:0000313" key="2">
    <source>
        <dbReference type="EMBL" id="SVA66618.1"/>
    </source>
</evidence>
<accession>A0A381XPJ4</accession>
<keyword evidence="1" id="KW-0812">Transmembrane</keyword>
<organism evidence="2">
    <name type="scientific">marine metagenome</name>
    <dbReference type="NCBI Taxonomy" id="408172"/>
    <lineage>
        <taxon>unclassified sequences</taxon>
        <taxon>metagenomes</taxon>
        <taxon>ecological metagenomes</taxon>
    </lineage>
</organism>
<proteinExistence type="predicted"/>
<reference evidence="2" key="1">
    <citation type="submission" date="2018-05" db="EMBL/GenBank/DDBJ databases">
        <authorList>
            <person name="Lanie J.A."/>
            <person name="Ng W.-L."/>
            <person name="Kazmierczak K.M."/>
            <person name="Andrzejewski T.M."/>
            <person name="Davidsen T.M."/>
            <person name="Wayne K.J."/>
            <person name="Tettelin H."/>
            <person name="Glass J.I."/>
            <person name="Rusch D."/>
            <person name="Podicherti R."/>
            <person name="Tsui H.-C.T."/>
            <person name="Winkler M.E."/>
        </authorList>
    </citation>
    <scope>NUCLEOTIDE SEQUENCE</scope>
</reference>
<gene>
    <name evidence="2" type="ORF">METZ01_LOCUS119472</name>
</gene>
<protein>
    <submittedName>
        <fullName evidence="2">Uncharacterized protein</fullName>
    </submittedName>
</protein>
<dbReference type="EMBL" id="UINC01015900">
    <property type="protein sequence ID" value="SVA66618.1"/>
    <property type="molecule type" value="Genomic_DNA"/>
</dbReference>